<proteinExistence type="predicted"/>
<gene>
    <name evidence="1" type="ORF">A3J04_02910</name>
</gene>
<evidence type="ECO:0000313" key="1">
    <source>
        <dbReference type="EMBL" id="OGZ54871.1"/>
    </source>
</evidence>
<reference evidence="1 2" key="1">
    <citation type="journal article" date="2016" name="Nat. Commun.">
        <title>Thousands of microbial genomes shed light on interconnected biogeochemical processes in an aquifer system.</title>
        <authorList>
            <person name="Anantharaman K."/>
            <person name="Brown C.T."/>
            <person name="Hug L.A."/>
            <person name="Sharon I."/>
            <person name="Castelle C.J."/>
            <person name="Probst A.J."/>
            <person name="Thomas B.C."/>
            <person name="Singh A."/>
            <person name="Wilkins M.J."/>
            <person name="Karaoz U."/>
            <person name="Brodie E.L."/>
            <person name="Williams K.H."/>
            <person name="Hubbard S.S."/>
            <person name="Banfield J.F."/>
        </authorList>
    </citation>
    <scope>NUCLEOTIDE SEQUENCE [LARGE SCALE GENOMIC DNA]</scope>
</reference>
<organism evidence="1 2">
    <name type="scientific">Candidatus Ryanbacteria bacterium RIFCSPLOWO2_02_FULL_47_14</name>
    <dbReference type="NCBI Taxonomy" id="1802129"/>
    <lineage>
        <taxon>Bacteria</taxon>
        <taxon>Candidatus Ryaniibacteriota</taxon>
    </lineage>
</organism>
<evidence type="ECO:0000313" key="2">
    <source>
        <dbReference type="Proteomes" id="UP000177954"/>
    </source>
</evidence>
<dbReference type="EMBL" id="MHNZ01000042">
    <property type="protein sequence ID" value="OGZ54871.1"/>
    <property type="molecule type" value="Genomic_DNA"/>
</dbReference>
<sequence length="63" mass="7102">MIILKIKIMSEEKTYQCSKCKKVKKESEGNFVLEGTAYCCKACCGDPSKGEHKEEAKNTCEFC</sequence>
<evidence type="ECO:0008006" key="3">
    <source>
        <dbReference type="Google" id="ProtNLM"/>
    </source>
</evidence>
<accession>A0A1G2GY15</accession>
<dbReference type="Proteomes" id="UP000177954">
    <property type="component" value="Unassembled WGS sequence"/>
</dbReference>
<protein>
    <recommendedName>
        <fullName evidence="3">Metallothionein</fullName>
    </recommendedName>
</protein>
<dbReference type="STRING" id="1802129.A3J04_02910"/>
<comment type="caution">
    <text evidence="1">The sequence shown here is derived from an EMBL/GenBank/DDBJ whole genome shotgun (WGS) entry which is preliminary data.</text>
</comment>
<name>A0A1G2GY15_9BACT</name>
<dbReference type="AlphaFoldDB" id="A0A1G2GY15"/>